<keyword evidence="3" id="KW-0010">Activator</keyword>
<keyword evidence="1 3" id="KW-0539">Nucleus</keyword>
<evidence type="ECO:0000313" key="6">
    <source>
        <dbReference type="EMBL" id="CAA2993485.1"/>
    </source>
</evidence>
<keyword evidence="3" id="KW-0805">Transcription regulation</keyword>
<feature type="region of interest" description="Disordered" evidence="4">
    <location>
        <begin position="438"/>
        <end position="471"/>
    </location>
</feature>
<sequence length="471" mass="51031">MDFGVLSHREASPNAAIPGSTEPKNDEASGSGNLKEKRSELAENSWRVTKMPRPFQVEIPSKKTENFIAFGRSNIWPSGGDDGQKMLSFSSSEPHCPNENYSRTRVGWGPFHLGFSGSNDPEPGRCKRTDGKKWRCSRDAVPDQKYCERHINRGRYRSRKHVEGQTGHAVSGSPTLSVAPIASSALVMSSSLSAVQHKPNSLQPNTVNLVNSRKQGFQDHSLILPTISLNAKDATFSTHKQHVPFEESSDSEFGIVCSDALVNPSQRISYLNTKDSGSFLGFNYQDATDQRPVRHFIDDCPKDQSNRASVSWPEELKSDWTQLSMSIPVAPSDFSSSCYPSLQKKPTISTARLSDELDPIHTSLGVSNDIGESLKKQLDWSPGSWGNLMGGPLGEVLTSTTISVGAGMSSSSLKAYDSSPQLDSSPNGVLQKSTIVSLSNNSSGSSHSAYNKRAPKNSSLPNGIGSAIPSL</sequence>
<dbReference type="PANTHER" id="PTHR31602">
    <property type="entry name" value="GROWTH-REGULATING FACTOR 5"/>
    <property type="match status" value="1"/>
</dbReference>
<evidence type="ECO:0000313" key="7">
    <source>
        <dbReference type="Proteomes" id="UP000594638"/>
    </source>
</evidence>
<dbReference type="PROSITE" id="PS51667">
    <property type="entry name" value="WRC"/>
    <property type="match status" value="1"/>
</dbReference>
<dbReference type="Proteomes" id="UP000594638">
    <property type="component" value="Unassembled WGS sequence"/>
</dbReference>
<proteinExistence type="inferred from homology"/>
<dbReference type="AlphaFoldDB" id="A0A8S0SM92"/>
<evidence type="ECO:0000256" key="3">
    <source>
        <dbReference type="RuleBase" id="RU367127"/>
    </source>
</evidence>
<keyword evidence="7" id="KW-1185">Reference proteome</keyword>
<dbReference type="PANTHER" id="PTHR31602:SF42">
    <property type="entry name" value="GROWTH-REGULATING FACTOR 2"/>
    <property type="match status" value="1"/>
</dbReference>
<feature type="region of interest" description="Disordered" evidence="4">
    <location>
        <begin position="1"/>
        <end position="46"/>
    </location>
</feature>
<comment type="domain">
    <text evidence="3">The QLQ domain and WRC domain may be involved in protein-protein interaction and DNA-binding, respectively.</text>
</comment>
<feature type="compositionally biased region" description="Low complexity" evidence="4">
    <location>
        <begin position="438"/>
        <end position="451"/>
    </location>
</feature>
<dbReference type="InterPro" id="IPR014977">
    <property type="entry name" value="WRC_dom"/>
</dbReference>
<dbReference type="OrthoDB" id="1927209at2759"/>
<comment type="subcellular location">
    <subcellularLocation>
        <location evidence="3">Nucleus</location>
    </subcellularLocation>
</comment>
<dbReference type="EMBL" id="CACTIH010005451">
    <property type="protein sequence ID" value="CAA2993485.1"/>
    <property type="molecule type" value="Genomic_DNA"/>
</dbReference>
<dbReference type="InterPro" id="IPR031137">
    <property type="entry name" value="GRF"/>
</dbReference>
<organism evidence="6 7">
    <name type="scientific">Olea europaea subsp. europaea</name>
    <dbReference type="NCBI Taxonomy" id="158383"/>
    <lineage>
        <taxon>Eukaryota</taxon>
        <taxon>Viridiplantae</taxon>
        <taxon>Streptophyta</taxon>
        <taxon>Embryophyta</taxon>
        <taxon>Tracheophyta</taxon>
        <taxon>Spermatophyta</taxon>
        <taxon>Magnoliopsida</taxon>
        <taxon>eudicotyledons</taxon>
        <taxon>Gunneridae</taxon>
        <taxon>Pentapetalae</taxon>
        <taxon>asterids</taxon>
        <taxon>lamiids</taxon>
        <taxon>Lamiales</taxon>
        <taxon>Oleaceae</taxon>
        <taxon>Oleeae</taxon>
        <taxon>Olea</taxon>
    </lineage>
</organism>
<dbReference type="GO" id="GO:0005634">
    <property type="term" value="C:nucleus"/>
    <property type="evidence" value="ECO:0007669"/>
    <property type="project" value="UniProtKB-SubCell"/>
</dbReference>
<comment type="similarity">
    <text evidence="3">Belongs to the GRF family.</text>
</comment>
<feature type="domain" description="WRC" evidence="5">
    <location>
        <begin position="120"/>
        <end position="164"/>
    </location>
</feature>
<accession>A0A8S0SM92</accession>
<dbReference type="Pfam" id="PF08879">
    <property type="entry name" value="WRC"/>
    <property type="match status" value="1"/>
</dbReference>
<reference evidence="6 7" key="1">
    <citation type="submission" date="2019-12" db="EMBL/GenBank/DDBJ databases">
        <authorList>
            <person name="Alioto T."/>
            <person name="Alioto T."/>
            <person name="Gomez Garrido J."/>
        </authorList>
    </citation>
    <scope>NUCLEOTIDE SEQUENCE [LARGE SCALE GENOMIC DNA]</scope>
</reference>
<dbReference type="GO" id="GO:0005524">
    <property type="term" value="F:ATP binding"/>
    <property type="evidence" value="ECO:0007669"/>
    <property type="project" value="UniProtKB-UniRule"/>
</dbReference>
<comment type="caution">
    <text evidence="2">Lacks conserved residue(s) required for the propagation of feature annotation.</text>
</comment>
<name>A0A8S0SM92_OLEEU</name>
<gene>
    <name evidence="6" type="ORF">OLEA9_A024920</name>
</gene>
<comment type="function">
    <text evidence="3">Transcription activator.</text>
</comment>
<keyword evidence="3" id="KW-0804">Transcription</keyword>
<evidence type="ECO:0000256" key="4">
    <source>
        <dbReference type="SAM" id="MobiDB-lite"/>
    </source>
</evidence>
<protein>
    <recommendedName>
        <fullName evidence="3">Growth-regulating factor</fullName>
    </recommendedName>
</protein>
<dbReference type="GO" id="GO:0032502">
    <property type="term" value="P:developmental process"/>
    <property type="evidence" value="ECO:0007669"/>
    <property type="project" value="InterPro"/>
</dbReference>
<dbReference type="Gramene" id="OE9A024920T2">
    <property type="protein sequence ID" value="OE9A024920C2"/>
    <property type="gene ID" value="OE9A024920"/>
</dbReference>
<evidence type="ECO:0000259" key="5">
    <source>
        <dbReference type="PROSITE" id="PS51667"/>
    </source>
</evidence>
<comment type="caution">
    <text evidence="6">The sequence shown here is derived from an EMBL/GenBank/DDBJ whole genome shotgun (WGS) entry which is preliminary data.</text>
</comment>
<evidence type="ECO:0000256" key="1">
    <source>
        <dbReference type="ARBA" id="ARBA00023242"/>
    </source>
</evidence>
<dbReference type="GO" id="GO:0006351">
    <property type="term" value="P:DNA-templated transcription"/>
    <property type="evidence" value="ECO:0007669"/>
    <property type="project" value="UniProtKB-UniRule"/>
</dbReference>
<evidence type="ECO:0000256" key="2">
    <source>
        <dbReference type="PROSITE-ProRule" id="PRU01002"/>
    </source>
</evidence>